<evidence type="ECO:0000256" key="11">
    <source>
        <dbReference type="HAMAP-Rule" id="MF_01023"/>
    </source>
</evidence>
<dbReference type="SUPFAM" id="SSF53383">
    <property type="entry name" value="PLP-dependent transferases"/>
    <property type="match status" value="1"/>
</dbReference>
<sequence>MANSIKQNSELTLAQRLARPELLDLTPYESARRIGGRGDVWINANESPFNNSELNKLNRYPECQPESLIKAYSEYSGVAAKSIVSTRGADEGIELLIRAFCTPAKDSIACFGPTYGMYAISAKTVNVDVINLSLTDEYQLPNGFAEQTAGAKVVFICNPNNPTGTIISKQDIEQAIAAMPNAIVVIDEAYIEFSAEYSVADLIEKYPNLVVLRTLSKAFALAGARCGFLMANTDIIDLIMCVIAPYPVPLPVSEVAEKALSAQGVALMRQQVSLLAEQGKRLSQALEAYGAKVLPANGNFVLAEFTNTDAVSQSLQQAGIVARAYKDVRLKNRIRFSFSQESDTDRLIAIFSKNK</sequence>
<gene>
    <name evidence="11 13" type="primary">hisC</name>
    <name evidence="13" type="ORF">L2737_11380</name>
</gene>
<dbReference type="PANTHER" id="PTHR42885">
    <property type="entry name" value="HISTIDINOL-PHOSPHATE AMINOTRANSFERASE-RELATED"/>
    <property type="match status" value="1"/>
</dbReference>
<dbReference type="InterPro" id="IPR004839">
    <property type="entry name" value="Aminotransferase_I/II_large"/>
</dbReference>
<dbReference type="GO" id="GO:0004400">
    <property type="term" value="F:histidinol-phosphate transaminase activity"/>
    <property type="evidence" value="ECO:0007669"/>
    <property type="project" value="UniProtKB-EC"/>
</dbReference>
<evidence type="ECO:0000256" key="1">
    <source>
        <dbReference type="ARBA" id="ARBA00001933"/>
    </source>
</evidence>
<proteinExistence type="inferred from homology"/>
<evidence type="ECO:0000259" key="12">
    <source>
        <dbReference type="Pfam" id="PF00155"/>
    </source>
</evidence>
<evidence type="ECO:0000256" key="3">
    <source>
        <dbReference type="ARBA" id="ARBA00007970"/>
    </source>
</evidence>
<dbReference type="InterPro" id="IPR005861">
    <property type="entry name" value="HisP_aminotrans"/>
</dbReference>
<evidence type="ECO:0000256" key="5">
    <source>
        <dbReference type="ARBA" id="ARBA00022576"/>
    </source>
</evidence>
<evidence type="ECO:0000256" key="9">
    <source>
        <dbReference type="ARBA" id="ARBA00023102"/>
    </source>
</evidence>
<dbReference type="Gene3D" id="3.90.1150.10">
    <property type="entry name" value="Aspartate Aminotransferase, domain 1"/>
    <property type="match status" value="1"/>
</dbReference>
<evidence type="ECO:0000313" key="13">
    <source>
        <dbReference type="EMBL" id="MCL1045927.1"/>
    </source>
</evidence>
<dbReference type="RefSeq" id="WP_248955774.1">
    <property type="nucleotide sequence ID" value="NZ_JAKIKU010000005.1"/>
</dbReference>
<keyword evidence="9 11" id="KW-0368">Histidine biosynthesis</keyword>
<evidence type="ECO:0000313" key="14">
    <source>
        <dbReference type="Proteomes" id="UP001202134"/>
    </source>
</evidence>
<protein>
    <recommendedName>
        <fullName evidence="11">Histidinol-phosphate aminotransferase</fullName>
        <ecNumber evidence="11">2.6.1.9</ecNumber>
    </recommendedName>
    <alternativeName>
        <fullName evidence="11">Imidazole acetol-phosphate transaminase</fullName>
    </alternativeName>
</protein>
<comment type="catalytic activity">
    <reaction evidence="10 11">
        <text>L-histidinol phosphate + 2-oxoglutarate = 3-(imidazol-4-yl)-2-oxopropyl phosphate + L-glutamate</text>
        <dbReference type="Rhea" id="RHEA:23744"/>
        <dbReference type="ChEBI" id="CHEBI:16810"/>
        <dbReference type="ChEBI" id="CHEBI:29985"/>
        <dbReference type="ChEBI" id="CHEBI:57766"/>
        <dbReference type="ChEBI" id="CHEBI:57980"/>
        <dbReference type="EC" id="2.6.1.9"/>
    </reaction>
</comment>
<accession>A0ABT0KPZ8</accession>
<evidence type="ECO:0000256" key="8">
    <source>
        <dbReference type="ARBA" id="ARBA00022898"/>
    </source>
</evidence>
<dbReference type="InterPro" id="IPR015422">
    <property type="entry name" value="PyrdxlP-dep_Trfase_small"/>
</dbReference>
<evidence type="ECO:0000256" key="4">
    <source>
        <dbReference type="ARBA" id="ARBA00011738"/>
    </source>
</evidence>
<dbReference type="HAMAP" id="MF_01023">
    <property type="entry name" value="HisC_aminotrans_2"/>
    <property type="match status" value="1"/>
</dbReference>
<comment type="caution">
    <text evidence="13">The sequence shown here is derived from an EMBL/GenBank/DDBJ whole genome shotgun (WGS) entry which is preliminary data.</text>
</comment>
<comment type="cofactor">
    <cofactor evidence="1 11">
        <name>pyridoxal 5'-phosphate</name>
        <dbReference type="ChEBI" id="CHEBI:597326"/>
    </cofactor>
</comment>
<dbReference type="InterPro" id="IPR015424">
    <property type="entry name" value="PyrdxlP-dep_Trfase"/>
</dbReference>
<comment type="pathway">
    <text evidence="2 11">Amino-acid biosynthesis; L-histidine biosynthesis; L-histidine from 5-phospho-alpha-D-ribose 1-diphosphate: step 7/9.</text>
</comment>
<dbReference type="Proteomes" id="UP001202134">
    <property type="component" value="Unassembled WGS sequence"/>
</dbReference>
<feature type="domain" description="Aminotransferase class I/classII large" evidence="12">
    <location>
        <begin position="41"/>
        <end position="348"/>
    </location>
</feature>
<evidence type="ECO:0000256" key="7">
    <source>
        <dbReference type="ARBA" id="ARBA00022679"/>
    </source>
</evidence>
<dbReference type="EMBL" id="JAKIKU010000005">
    <property type="protein sequence ID" value="MCL1045927.1"/>
    <property type="molecule type" value="Genomic_DNA"/>
</dbReference>
<dbReference type="EC" id="2.6.1.9" evidence="11"/>
<evidence type="ECO:0000256" key="2">
    <source>
        <dbReference type="ARBA" id="ARBA00005011"/>
    </source>
</evidence>
<organism evidence="13 14">
    <name type="scientific">Shewanella electrodiphila</name>
    <dbReference type="NCBI Taxonomy" id="934143"/>
    <lineage>
        <taxon>Bacteria</taxon>
        <taxon>Pseudomonadati</taxon>
        <taxon>Pseudomonadota</taxon>
        <taxon>Gammaproteobacteria</taxon>
        <taxon>Alteromonadales</taxon>
        <taxon>Shewanellaceae</taxon>
        <taxon>Shewanella</taxon>
    </lineage>
</organism>
<dbReference type="InterPro" id="IPR015421">
    <property type="entry name" value="PyrdxlP-dep_Trfase_major"/>
</dbReference>
<dbReference type="PANTHER" id="PTHR42885:SF2">
    <property type="entry name" value="HISTIDINOL-PHOSPHATE AMINOTRANSFERASE"/>
    <property type="match status" value="1"/>
</dbReference>
<dbReference type="NCBIfam" id="TIGR01141">
    <property type="entry name" value="hisC"/>
    <property type="match status" value="1"/>
</dbReference>
<comment type="subunit">
    <text evidence="4 11">Homodimer.</text>
</comment>
<dbReference type="PROSITE" id="PS00599">
    <property type="entry name" value="AA_TRANSFER_CLASS_2"/>
    <property type="match status" value="1"/>
</dbReference>
<comment type="similarity">
    <text evidence="3 11">Belongs to the class-II pyridoxal-phosphate-dependent aminotransferase family. Histidinol-phosphate aminotransferase subfamily.</text>
</comment>
<dbReference type="Pfam" id="PF00155">
    <property type="entry name" value="Aminotran_1_2"/>
    <property type="match status" value="1"/>
</dbReference>
<keyword evidence="7 11" id="KW-0808">Transferase</keyword>
<keyword evidence="14" id="KW-1185">Reference proteome</keyword>
<keyword evidence="5 11" id="KW-0032">Aminotransferase</keyword>
<dbReference type="Gene3D" id="3.40.640.10">
    <property type="entry name" value="Type I PLP-dependent aspartate aminotransferase-like (Major domain)"/>
    <property type="match status" value="1"/>
</dbReference>
<feature type="modified residue" description="N6-(pyridoxal phosphate)lysine" evidence="11">
    <location>
        <position position="217"/>
    </location>
</feature>
<keyword evidence="6 11" id="KW-0028">Amino-acid biosynthesis</keyword>
<evidence type="ECO:0000256" key="10">
    <source>
        <dbReference type="ARBA" id="ARBA00047481"/>
    </source>
</evidence>
<keyword evidence="8 11" id="KW-0663">Pyridoxal phosphate</keyword>
<dbReference type="InterPro" id="IPR001917">
    <property type="entry name" value="Aminotrans_II_pyridoxalP_BS"/>
</dbReference>
<reference evidence="13 14" key="1">
    <citation type="submission" date="2022-01" db="EMBL/GenBank/DDBJ databases">
        <title>Whole genome-based taxonomy of the Shewanellaceae.</title>
        <authorList>
            <person name="Martin-Rodriguez A.J."/>
        </authorList>
    </citation>
    <scope>NUCLEOTIDE SEQUENCE [LARGE SCALE GENOMIC DNA]</scope>
    <source>
        <strain evidence="13 14">DSM 24955</strain>
    </source>
</reference>
<dbReference type="CDD" id="cd00609">
    <property type="entry name" value="AAT_like"/>
    <property type="match status" value="1"/>
</dbReference>
<evidence type="ECO:0000256" key="6">
    <source>
        <dbReference type="ARBA" id="ARBA00022605"/>
    </source>
</evidence>
<name>A0ABT0KPZ8_9GAMM</name>